<name>A0A9N7UVG1_PLEPL</name>
<evidence type="ECO:0000313" key="2">
    <source>
        <dbReference type="Proteomes" id="UP001153269"/>
    </source>
</evidence>
<proteinExistence type="predicted"/>
<evidence type="ECO:0000313" key="1">
    <source>
        <dbReference type="EMBL" id="CAB1437041.1"/>
    </source>
</evidence>
<sequence length="100" mass="11244">MCGSTEVEGSEHWLILSFSRIPGVCTTLTTKIPTNHTPGCSTPWRLGGRRLQERGREGGEWKARKEEKWERELLIDGLWIACIIHYWAGLQSSFVSGGEA</sequence>
<dbReference type="AlphaFoldDB" id="A0A9N7UVG1"/>
<organism evidence="1 2">
    <name type="scientific">Pleuronectes platessa</name>
    <name type="common">European plaice</name>
    <dbReference type="NCBI Taxonomy" id="8262"/>
    <lineage>
        <taxon>Eukaryota</taxon>
        <taxon>Metazoa</taxon>
        <taxon>Chordata</taxon>
        <taxon>Craniata</taxon>
        <taxon>Vertebrata</taxon>
        <taxon>Euteleostomi</taxon>
        <taxon>Actinopterygii</taxon>
        <taxon>Neopterygii</taxon>
        <taxon>Teleostei</taxon>
        <taxon>Neoteleostei</taxon>
        <taxon>Acanthomorphata</taxon>
        <taxon>Carangaria</taxon>
        <taxon>Pleuronectiformes</taxon>
        <taxon>Pleuronectoidei</taxon>
        <taxon>Pleuronectidae</taxon>
        <taxon>Pleuronectes</taxon>
    </lineage>
</organism>
<protein>
    <submittedName>
        <fullName evidence="1">Uncharacterized protein</fullName>
    </submittedName>
</protein>
<gene>
    <name evidence="1" type="ORF">PLEPLA_LOCUS25074</name>
</gene>
<accession>A0A9N7UVG1</accession>
<dbReference type="Proteomes" id="UP001153269">
    <property type="component" value="Unassembled WGS sequence"/>
</dbReference>
<comment type="caution">
    <text evidence="1">The sequence shown here is derived from an EMBL/GenBank/DDBJ whole genome shotgun (WGS) entry which is preliminary data.</text>
</comment>
<reference evidence="1" key="1">
    <citation type="submission" date="2020-03" db="EMBL/GenBank/DDBJ databases">
        <authorList>
            <person name="Weist P."/>
        </authorList>
    </citation>
    <scope>NUCLEOTIDE SEQUENCE</scope>
</reference>
<dbReference type="EMBL" id="CADEAL010001977">
    <property type="protein sequence ID" value="CAB1437041.1"/>
    <property type="molecule type" value="Genomic_DNA"/>
</dbReference>
<keyword evidence="2" id="KW-1185">Reference proteome</keyword>